<dbReference type="AlphaFoldDB" id="A0A0E1VXT9"/>
<organism evidence="5">
    <name type="scientific">Burkholderia pseudomallei 1710a</name>
    <dbReference type="NCBI Taxonomy" id="320371"/>
    <lineage>
        <taxon>Bacteria</taxon>
        <taxon>Pseudomonadati</taxon>
        <taxon>Pseudomonadota</taxon>
        <taxon>Betaproteobacteria</taxon>
        <taxon>Burkholderiales</taxon>
        <taxon>Burkholderiaceae</taxon>
        <taxon>Burkholderia</taxon>
        <taxon>pseudomallei group</taxon>
    </lineage>
</organism>
<dbReference type="EMBL" id="CM000833">
    <property type="protein sequence ID" value="EET04964.1"/>
    <property type="molecule type" value="Genomic_DNA"/>
</dbReference>
<protein>
    <submittedName>
        <fullName evidence="5">O-methyltransferase family protein</fullName>
    </submittedName>
</protein>
<dbReference type="GO" id="GO:0032259">
    <property type="term" value="P:methylation"/>
    <property type="evidence" value="ECO:0007669"/>
    <property type="project" value="UniProtKB-KW"/>
</dbReference>
<dbReference type="CDD" id="cd02440">
    <property type="entry name" value="AdoMet_MTases"/>
    <property type="match status" value="1"/>
</dbReference>
<dbReference type="InterPro" id="IPR036388">
    <property type="entry name" value="WH-like_DNA-bd_sf"/>
</dbReference>
<dbReference type="Gene3D" id="3.40.50.150">
    <property type="entry name" value="Vaccinia Virus protein VP39"/>
    <property type="match status" value="1"/>
</dbReference>
<dbReference type="SUPFAM" id="SSF53335">
    <property type="entry name" value="S-adenosyl-L-methionine-dependent methyltransferases"/>
    <property type="match status" value="1"/>
</dbReference>
<dbReference type="HOGENOM" id="CLU_005533_4_2_4"/>
<keyword evidence="1 5" id="KW-0489">Methyltransferase</keyword>
<keyword evidence="3" id="KW-0949">S-adenosyl-L-methionine</keyword>
<evidence type="ECO:0000256" key="3">
    <source>
        <dbReference type="ARBA" id="ARBA00022691"/>
    </source>
</evidence>
<evidence type="ECO:0000259" key="4">
    <source>
        <dbReference type="Pfam" id="PF00891"/>
    </source>
</evidence>
<dbReference type="InterPro" id="IPR036390">
    <property type="entry name" value="WH_DNA-bd_sf"/>
</dbReference>
<evidence type="ECO:0000313" key="5">
    <source>
        <dbReference type="EMBL" id="EET04964.1"/>
    </source>
</evidence>
<dbReference type="SUPFAM" id="SSF46785">
    <property type="entry name" value="Winged helix' DNA-binding domain"/>
    <property type="match status" value="1"/>
</dbReference>
<gene>
    <name evidence="5" type="ORF">BURPS1710A_A2884</name>
</gene>
<sequence>MKPLIPSIDRGGRHRARRRHDLDLARYPAMTLTSPHHDDVAVYDLTLGLFACPAMLIAHRAGLFRRLGESPSTLKELGAALGLARRPTEALANTAAALGFVRRDADRYALTALGADLLVERSPTYFGAFLDLMYEASETFSLKSLEAAIRDDAAHAYGSPDVFQSHEQQLALAQRFTRAMESVSAAHAPVWPTQLDLSRHRVMLDIGAGSGAHTRGALSAWPALRAIVFDLPGVCELSRPYFETSPVRERVTLHPADMRHDPFPDADLHFYSNVFHACPREKNALLARKSSDALPPGGRIVLHEVLYRDDKSGPLAAAASSLMMISWTEGEQYSSRELTEILANAGFSSIETIPSAGYYSLVTGVKH</sequence>
<dbReference type="InterPro" id="IPR016461">
    <property type="entry name" value="COMT-like"/>
</dbReference>
<feature type="domain" description="O-methyltransferase C-terminal" evidence="4">
    <location>
        <begin position="145"/>
        <end position="348"/>
    </location>
</feature>
<dbReference type="Gene3D" id="1.10.10.10">
    <property type="entry name" value="Winged helix-like DNA-binding domain superfamily/Winged helix DNA-binding domain"/>
    <property type="match status" value="1"/>
</dbReference>
<name>A0A0E1VXT9_BURPE</name>
<evidence type="ECO:0000256" key="1">
    <source>
        <dbReference type="ARBA" id="ARBA00022603"/>
    </source>
</evidence>
<dbReference type="InterPro" id="IPR001077">
    <property type="entry name" value="COMT_C"/>
</dbReference>
<reference evidence="5" key="1">
    <citation type="submission" date="2009-05" db="EMBL/GenBank/DDBJ databases">
        <authorList>
            <person name="Harkins D.M."/>
            <person name="DeShazer D."/>
            <person name="Woods D.E."/>
            <person name="Brinkac L.M."/>
            <person name="Brown K.A."/>
            <person name="Hung G.C."/>
            <person name="Tuanyok A."/>
            <person name="Zhang B."/>
            <person name="Nierman W.C."/>
        </authorList>
    </citation>
    <scope>NUCLEOTIDE SEQUENCE [LARGE SCALE GENOMIC DNA]</scope>
    <source>
        <strain evidence="5">1710a</strain>
    </source>
</reference>
<dbReference type="PANTHER" id="PTHR43712:SF2">
    <property type="entry name" value="O-METHYLTRANSFERASE CICE"/>
    <property type="match status" value="1"/>
</dbReference>
<dbReference type="Proteomes" id="UP000001812">
    <property type="component" value="Chromosome II"/>
</dbReference>
<proteinExistence type="predicted"/>
<dbReference type="GO" id="GO:0008171">
    <property type="term" value="F:O-methyltransferase activity"/>
    <property type="evidence" value="ECO:0007669"/>
    <property type="project" value="InterPro"/>
</dbReference>
<keyword evidence="2 5" id="KW-0808">Transferase</keyword>
<dbReference type="InterPro" id="IPR029063">
    <property type="entry name" value="SAM-dependent_MTases_sf"/>
</dbReference>
<evidence type="ECO:0000256" key="2">
    <source>
        <dbReference type="ARBA" id="ARBA00022679"/>
    </source>
</evidence>
<dbReference type="PROSITE" id="PS51683">
    <property type="entry name" value="SAM_OMT_II"/>
    <property type="match status" value="1"/>
</dbReference>
<accession>A0A0E1VXT9</accession>
<dbReference type="PANTHER" id="PTHR43712">
    <property type="entry name" value="PUTATIVE (AFU_ORTHOLOGUE AFUA_4G14580)-RELATED"/>
    <property type="match status" value="1"/>
</dbReference>
<dbReference type="Pfam" id="PF00891">
    <property type="entry name" value="Methyltransf_2"/>
    <property type="match status" value="1"/>
</dbReference>